<dbReference type="InterPro" id="IPR013785">
    <property type="entry name" value="Aldolase_TIM"/>
</dbReference>
<organism evidence="1 2">
    <name type="scientific">Stigmatella ashevillensis</name>
    <dbReference type="NCBI Taxonomy" id="2995309"/>
    <lineage>
        <taxon>Bacteria</taxon>
        <taxon>Pseudomonadati</taxon>
        <taxon>Myxococcota</taxon>
        <taxon>Myxococcia</taxon>
        <taxon>Myxococcales</taxon>
        <taxon>Cystobacterineae</taxon>
        <taxon>Archangiaceae</taxon>
        <taxon>Stigmatella</taxon>
    </lineage>
</organism>
<evidence type="ECO:0000313" key="1">
    <source>
        <dbReference type="EMBL" id="MDC0711620.1"/>
    </source>
</evidence>
<comment type="caution">
    <text evidence="1">The sequence shown here is derived from an EMBL/GenBank/DDBJ whole genome shotgun (WGS) entry which is preliminary data.</text>
</comment>
<dbReference type="EMBL" id="JAQNDM010000002">
    <property type="protein sequence ID" value="MDC0711620.1"/>
    <property type="molecule type" value="Genomic_DNA"/>
</dbReference>
<dbReference type="SUPFAM" id="SSF51569">
    <property type="entry name" value="Aldolase"/>
    <property type="match status" value="1"/>
</dbReference>
<proteinExistence type="predicted"/>
<protein>
    <recommendedName>
        <fullName evidence="3">Homocitrate synthase</fullName>
    </recommendedName>
</protein>
<evidence type="ECO:0008006" key="3">
    <source>
        <dbReference type="Google" id="ProtNLM"/>
    </source>
</evidence>
<keyword evidence="2" id="KW-1185">Reference proteome</keyword>
<dbReference type="Proteomes" id="UP001221838">
    <property type="component" value="Unassembled WGS sequence"/>
</dbReference>
<accession>A0ABT5DEM6</accession>
<dbReference type="RefSeq" id="WP_272141599.1">
    <property type="nucleotide sequence ID" value="NZ_JAQNDM010000002.1"/>
</dbReference>
<gene>
    <name evidence="1" type="ORF">POL68_24335</name>
</gene>
<dbReference type="Gene3D" id="3.20.20.70">
    <property type="entry name" value="Aldolase class I"/>
    <property type="match status" value="1"/>
</dbReference>
<evidence type="ECO:0000313" key="2">
    <source>
        <dbReference type="Proteomes" id="UP001221838"/>
    </source>
</evidence>
<sequence>MKQELGQGAEAMDFHERMKRAQALHDDAQKKVEVLRNINPFFIDLSLRENPVGARVGQILTDKLAILPKVREFGFKNILLGTLDYSMPKELEVDDCFIMHLRDNRVDMAGCFVFTAVGISKAPGEFEPDPSMLKMRDYCVPNTLHEIYLSKEGMKDLYDMETLRRGVVASIQWLRENVRGEHGGPPRIFINVVDGCDAFAEDPEATCSMLELLAQQPIEGLSMEDDRGTYLPFQVGAFVAMARTFLPAPFKILVHVHSGGGFENASVLEALLQGADGVWGGLPKRAAIIGHASLGELIANLVRVGNPHMAEQYQLNRLLPLATRLQELDEKEAVPEDLPILGHNAYRLTLSFFKQIGGRFMDLVPEAIGGHYGFRICPVVSDEPVLAGRLSEVTGRPPEDFPQAVLRQMIRLMRSELREGKQIVYDEPENLLSLYERASASCGISPSGQSRDAGE</sequence>
<name>A0ABT5DEM6_9BACT</name>
<reference evidence="1 2" key="1">
    <citation type="submission" date="2022-11" db="EMBL/GenBank/DDBJ databases">
        <title>Minimal conservation of predation-associated metabolite biosynthetic gene clusters underscores biosynthetic potential of Myxococcota including descriptions for ten novel species: Archangium lansinium sp. nov., Myxococcus landrumus sp. nov., Nannocystis bai.</title>
        <authorList>
            <person name="Ahearne A."/>
            <person name="Stevens C."/>
            <person name="Dowd S."/>
        </authorList>
    </citation>
    <scope>NUCLEOTIDE SEQUENCE [LARGE SCALE GENOMIC DNA]</scope>
    <source>
        <strain evidence="1 2">NCWAL01</strain>
    </source>
</reference>